<name>A0A2P5G292_TREOI</name>
<evidence type="ECO:0000313" key="2">
    <source>
        <dbReference type="Proteomes" id="UP000237000"/>
    </source>
</evidence>
<dbReference type="InterPro" id="IPR040183">
    <property type="entry name" value="THUMPD1-like"/>
</dbReference>
<dbReference type="PANTHER" id="PTHR13452">
    <property type="entry name" value="THUMP DOMAIN CONTAINING PROTEIN 1-RELATED"/>
    <property type="match status" value="1"/>
</dbReference>
<protein>
    <submittedName>
        <fullName evidence="1">Uncharacterized protein</fullName>
    </submittedName>
</protein>
<dbReference type="OrthoDB" id="367221at2759"/>
<organism evidence="1 2">
    <name type="scientific">Trema orientale</name>
    <name type="common">Charcoal tree</name>
    <name type="synonym">Celtis orientalis</name>
    <dbReference type="NCBI Taxonomy" id="63057"/>
    <lineage>
        <taxon>Eukaryota</taxon>
        <taxon>Viridiplantae</taxon>
        <taxon>Streptophyta</taxon>
        <taxon>Embryophyta</taxon>
        <taxon>Tracheophyta</taxon>
        <taxon>Spermatophyta</taxon>
        <taxon>Magnoliopsida</taxon>
        <taxon>eudicotyledons</taxon>
        <taxon>Gunneridae</taxon>
        <taxon>Pentapetalae</taxon>
        <taxon>rosids</taxon>
        <taxon>fabids</taxon>
        <taxon>Rosales</taxon>
        <taxon>Cannabaceae</taxon>
        <taxon>Trema</taxon>
    </lineage>
</organism>
<dbReference type="GO" id="GO:0003723">
    <property type="term" value="F:RNA binding"/>
    <property type="evidence" value="ECO:0007669"/>
    <property type="project" value="InterPro"/>
</dbReference>
<dbReference type="PANTHER" id="PTHR13452:SF13">
    <property type="entry name" value="OS02G0672400 PROTEIN"/>
    <property type="match status" value="1"/>
</dbReference>
<dbReference type="AlphaFoldDB" id="A0A2P5G292"/>
<dbReference type="InParanoid" id="A0A2P5G292"/>
<evidence type="ECO:0000313" key="1">
    <source>
        <dbReference type="EMBL" id="POO04160.1"/>
    </source>
</evidence>
<dbReference type="GO" id="GO:0006400">
    <property type="term" value="P:tRNA modification"/>
    <property type="evidence" value="ECO:0007669"/>
    <property type="project" value="InterPro"/>
</dbReference>
<comment type="caution">
    <text evidence="1">The sequence shown here is derived from an EMBL/GenBank/DDBJ whole genome shotgun (WGS) entry which is preliminary data.</text>
</comment>
<dbReference type="EMBL" id="JXTC01000001">
    <property type="protein sequence ID" value="POO04160.1"/>
    <property type="molecule type" value="Genomic_DNA"/>
</dbReference>
<sequence>MEINYMPHLGGKDHSLRSTRCGIKPYNYKKDGFYWRVPPKAPILRHRQDLGNPKRPRFEEGVQGSLGARSMIFNRRPMGKRFINEDVSGVTFNVFWCKISCSQFVVGYNIRGIEETEMKNPKDTACVSTGSNLVDRKSCFSIVAAAVKDVVPDLVVDVRSPELSVLIELLPLSRIPNGSLIVVVSVLPQNLVSTKPRLCVKALASNVKAKGAKH</sequence>
<dbReference type="STRING" id="63057.A0A2P5G292"/>
<gene>
    <name evidence="1" type="ORF">TorRG33x02_004640</name>
</gene>
<dbReference type="Proteomes" id="UP000237000">
    <property type="component" value="Unassembled WGS sequence"/>
</dbReference>
<keyword evidence="2" id="KW-1185">Reference proteome</keyword>
<accession>A0A2P5G292</accession>
<reference evidence="2" key="1">
    <citation type="submission" date="2016-06" db="EMBL/GenBank/DDBJ databases">
        <title>Parallel loss of symbiosis genes in relatives of nitrogen-fixing non-legume Parasponia.</title>
        <authorList>
            <person name="Van Velzen R."/>
            <person name="Holmer R."/>
            <person name="Bu F."/>
            <person name="Rutten L."/>
            <person name="Van Zeijl A."/>
            <person name="Liu W."/>
            <person name="Santuari L."/>
            <person name="Cao Q."/>
            <person name="Sharma T."/>
            <person name="Shen D."/>
            <person name="Roswanjaya Y."/>
            <person name="Wardhani T."/>
            <person name="Kalhor M.S."/>
            <person name="Jansen J."/>
            <person name="Van den Hoogen J."/>
            <person name="Gungor B."/>
            <person name="Hartog M."/>
            <person name="Hontelez J."/>
            <person name="Verver J."/>
            <person name="Yang W.-C."/>
            <person name="Schijlen E."/>
            <person name="Repin R."/>
            <person name="Schilthuizen M."/>
            <person name="Schranz E."/>
            <person name="Heidstra R."/>
            <person name="Miyata K."/>
            <person name="Fedorova E."/>
            <person name="Kohlen W."/>
            <person name="Bisseling T."/>
            <person name="Smit S."/>
            <person name="Geurts R."/>
        </authorList>
    </citation>
    <scope>NUCLEOTIDE SEQUENCE [LARGE SCALE GENOMIC DNA]</scope>
    <source>
        <strain evidence="2">cv. RG33-2</strain>
    </source>
</reference>
<proteinExistence type="predicted"/>